<reference evidence="2 3" key="1">
    <citation type="journal article" date="2021" name="MBio">
        <title>Poor Competitiveness of Bradyrhizobium in Pigeon Pea Root Colonization in Indian Soils.</title>
        <authorList>
            <person name="Chalasani D."/>
            <person name="Basu A."/>
            <person name="Pullabhotla S.V.S.R.N."/>
            <person name="Jorrin B."/>
            <person name="Neal A.L."/>
            <person name="Poole P.S."/>
            <person name="Podile A.R."/>
            <person name="Tkacz A."/>
        </authorList>
    </citation>
    <scope>NUCLEOTIDE SEQUENCE [LARGE SCALE GENOMIC DNA]</scope>
    <source>
        <strain evidence="2 3">HU44</strain>
    </source>
</reference>
<dbReference type="Proteomes" id="UP000757604">
    <property type="component" value="Unassembled WGS sequence"/>
</dbReference>
<protein>
    <submittedName>
        <fullName evidence="2">Uncharacterized protein</fullName>
    </submittedName>
</protein>
<dbReference type="RefSeq" id="WP_220372691.1">
    <property type="nucleotide sequence ID" value="NZ_JAEUAO010000003.1"/>
</dbReference>
<feature type="region of interest" description="Disordered" evidence="1">
    <location>
        <begin position="62"/>
        <end position="81"/>
    </location>
</feature>
<evidence type="ECO:0000313" key="3">
    <source>
        <dbReference type="Proteomes" id="UP000757604"/>
    </source>
</evidence>
<organism evidence="2 3">
    <name type="scientific">Rhizobium herbae</name>
    <dbReference type="NCBI Taxonomy" id="508661"/>
    <lineage>
        <taxon>Bacteria</taxon>
        <taxon>Pseudomonadati</taxon>
        <taxon>Pseudomonadota</taxon>
        <taxon>Alphaproteobacteria</taxon>
        <taxon>Hyphomicrobiales</taxon>
        <taxon>Rhizobiaceae</taxon>
        <taxon>Rhizobium/Agrobacterium group</taxon>
        <taxon>Rhizobium</taxon>
    </lineage>
</organism>
<comment type="caution">
    <text evidence="2">The sequence shown here is derived from an EMBL/GenBank/DDBJ whole genome shotgun (WGS) entry which is preliminary data.</text>
</comment>
<name>A0ABS7HE55_9HYPH</name>
<keyword evidence="3" id="KW-1185">Reference proteome</keyword>
<dbReference type="EMBL" id="JAEUAO010000003">
    <property type="protein sequence ID" value="MBW9064724.1"/>
    <property type="molecule type" value="Genomic_DNA"/>
</dbReference>
<sequence length="81" mass="9048">MSRTAIRLRHSLRLEAAHRLKRDRIGVDGLQPADQFIDAGIVIADSESLTLAPWLFNRPTRHAGSPRESALQSRYGIRNGS</sequence>
<proteinExistence type="predicted"/>
<gene>
    <name evidence="2" type="ORF">JNB71_15515</name>
</gene>
<evidence type="ECO:0000256" key="1">
    <source>
        <dbReference type="SAM" id="MobiDB-lite"/>
    </source>
</evidence>
<accession>A0ABS7HE55</accession>
<evidence type="ECO:0000313" key="2">
    <source>
        <dbReference type="EMBL" id="MBW9064724.1"/>
    </source>
</evidence>